<evidence type="ECO:0000313" key="4">
    <source>
        <dbReference type="Proteomes" id="UP000056090"/>
    </source>
</evidence>
<evidence type="ECO:0000259" key="2">
    <source>
        <dbReference type="Pfam" id="PF13271"/>
    </source>
</evidence>
<keyword evidence="1" id="KW-0175">Coiled coil</keyword>
<feature type="domain" description="DUF4062" evidence="2">
    <location>
        <begin position="6"/>
        <end position="87"/>
    </location>
</feature>
<evidence type="ECO:0000313" key="3">
    <source>
        <dbReference type="EMBL" id="AIF98279.1"/>
    </source>
</evidence>
<dbReference type="EMBL" id="CP008849">
    <property type="protein sequence ID" value="AIF98279.1"/>
    <property type="molecule type" value="Genomic_DNA"/>
</dbReference>
<organism evidence="3 4">
    <name type="scientific">Alteromonas australica</name>
    <dbReference type="NCBI Taxonomy" id="589873"/>
    <lineage>
        <taxon>Bacteria</taxon>
        <taxon>Pseudomonadati</taxon>
        <taxon>Pseudomonadota</taxon>
        <taxon>Gammaproteobacteria</taxon>
        <taxon>Alteromonadales</taxon>
        <taxon>Alteromonadaceae</taxon>
        <taxon>Alteromonas/Salinimonas group</taxon>
        <taxon>Alteromonas</taxon>
    </lineage>
</organism>
<dbReference type="AlphaFoldDB" id="A0A075NUJ2"/>
<name>A0A075NUJ2_9ALTE</name>
<gene>
    <name evidence="3" type="ORF">EP13_05955</name>
</gene>
<dbReference type="GeneID" id="78254461"/>
<dbReference type="Proteomes" id="UP000056090">
    <property type="component" value="Chromosome"/>
</dbReference>
<dbReference type="InterPro" id="IPR025139">
    <property type="entry name" value="DUF4062"/>
</dbReference>
<sequence>MDKRYQVFVSSTYADLQEERQSVLQTLMEMDCIPAGMELFPAADEEQWEFIKRIIDDCDYYLLIIGGRYGSTAHDGLSYTEKEFDYAVSKGIKVIALLHKSPDDLPRSKSELEEENYQKLQNFREKVSDGRLVRFWNDASQLPGEVSLSLNKTMRLFPAVGWVRGDSAASPELLLEINELRKRNDELQIQLNETQDSQPLIPREELADWDSSIDISGTYSLYARRRGQNTQYCNWKNTVTWSEIFGAISPFLADKAFDSDVNRFIAEQFSKVDCNNVSLSALVIETQDLYTIRIQFLALGLIEIDNEHPQAQWYLTELGMQTMLKYRVVNKGV</sequence>
<keyword evidence="4" id="KW-1185">Reference proteome</keyword>
<evidence type="ECO:0000256" key="1">
    <source>
        <dbReference type="SAM" id="Coils"/>
    </source>
</evidence>
<dbReference type="eggNOG" id="COG5635">
    <property type="taxonomic scope" value="Bacteria"/>
</dbReference>
<protein>
    <recommendedName>
        <fullName evidence="2">DUF4062 domain-containing protein</fullName>
    </recommendedName>
</protein>
<dbReference type="RefSeq" id="WP_044056473.1">
    <property type="nucleotide sequence ID" value="NZ_CBCSKJ010000001.1"/>
</dbReference>
<accession>A0A075NUJ2</accession>
<feature type="coiled-coil region" evidence="1">
    <location>
        <begin position="170"/>
        <end position="197"/>
    </location>
</feature>
<proteinExistence type="predicted"/>
<reference evidence="3 4" key="1">
    <citation type="submission" date="2014-06" db="EMBL/GenBank/DDBJ databases">
        <title>Genomes of Alteromonas australica, a world apart.</title>
        <authorList>
            <person name="Gonzaga A."/>
            <person name="Lopez-Perez M."/>
            <person name="Rodriguez-Valera F."/>
        </authorList>
    </citation>
    <scope>NUCLEOTIDE SEQUENCE [LARGE SCALE GENOMIC DNA]</scope>
    <source>
        <strain evidence="3 4">H 17</strain>
    </source>
</reference>
<dbReference type="Pfam" id="PF13271">
    <property type="entry name" value="DUF4062"/>
    <property type="match status" value="1"/>
</dbReference>
<dbReference type="KEGG" id="aal:EP13_05955"/>